<sequence length="225" mass="24088">MTICAGRRSSISRSELELVLGEKALHRLRAVHVVTPRGPGCQRGLGCRLHFYTASRVGRGLVTGQDGRHPVRLCRGRAIYQSKSILNAVEKERTPGASPRGLCRRYLSRVWLLSGPGERRSVKRPGASCSPRAPASVVCAGEVEAAAAPPDRGARGQECKGLRGSLIGGRFGPRLPPPPFFSGDRFRVRAVAWSPGLAGRSRPLDGVSLGGSRFPDPRRRSAGPG</sequence>
<evidence type="ECO:0000313" key="2">
    <source>
        <dbReference type="EMBL" id="KAJ1202053.1"/>
    </source>
</evidence>
<comment type="caution">
    <text evidence="2">The sequence shown here is derived from an EMBL/GenBank/DDBJ whole genome shotgun (WGS) entry which is preliminary data.</text>
</comment>
<keyword evidence="3" id="KW-1185">Reference proteome</keyword>
<accession>A0AAV7VK83</accession>
<protein>
    <submittedName>
        <fullName evidence="2">Uncharacterized protein</fullName>
    </submittedName>
</protein>
<organism evidence="2 3">
    <name type="scientific">Pleurodeles waltl</name>
    <name type="common">Iberian ribbed newt</name>
    <dbReference type="NCBI Taxonomy" id="8319"/>
    <lineage>
        <taxon>Eukaryota</taxon>
        <taxon>Metazoa</taxon>
        <taxon>Chordata</taxon>
        <taxon>Craniata</taxon>
        <taxon>Vertebrata</taxon>
        <taxon>Euteleostomi</taxon>
        <taxon>Amphibia</taxon>
        <taxon>Batrachia</taxon>
        <taxon>Caudata</taxon>
        <taxon>Salamandroidea</taxon>
        <taxon>Salamandridae</taxon>
        <taxon>Pleurodelinae</taxon>
        <taxon>Pleurodeles</taxon>
    </lineage>
</organism>
<evidence type="ECO:0000313" key="3">
    <source>
        <dbReference type="Proteomes" id="UP001066276"/>
    </source>
</evidence>
<proteinExistence type="predicted"/>
<reference evidence="2" key="1">
    <citation type="journal article" date="2022" name="bioRxiv">
        <title>Sequencing and chromosome-scale assembly of the giantPleurodeles waltlgenome.</title>
        <authorList>
            <person name="Brown T."/>
            <person name="Elewa A."/>
            <person name="Iarovenko S."/>
            <person name="Subramanian E."/>
            <person name="Araus A.J."/>
            <person name="Petzold A."/>
            <person name="Susuki M."/>
            <person name="Suzuki K.-i.T."/>
            <person name="Hayashi T."/>
            <person name="Toyoda A."/>
            <person name="Oliveira C."/>
            <person name="Osipova E."/>
            <person name="Leigh N.D."/>
            <person name="Simon A."/>
            <person name="Yun M.H."/>
        </authorList>
    </citation>
    <scope>NUCLEOTIDE SEQUENCE</scope>
    <source>
        <strain evidence="2">20211129_DDA</strain>
        <tissue evidence="2">Liver</tissue>
    </source>
</reference>
<gene>
    <name evidence="2" type="ORF">NDU88_005856</name>
</gene>
<name>A0AAV7VK83_PLEWA</name>
<evidence type="ECO:0000256" key="1">
    <source>
        <dbReference type="SAM" id="MobiDB-lite"/>
    </source>
</evidence>
<feature type="region of interest" description="Disordered" evidence="1">
    <location>
        <begin position="197"/>
        <end position="225"/>
    </location>
</feature>
<dbReference type="Proteomes" id="UP001066276">
    <property type="component" value="Chromosome 2_1"/>
</dbReference>
<dbReference type="EMBL" id="JANPWB010000003">
    <property type="protein sequence ID" value="KAJ1202053.1"/>
    <property type="molecule type" value="Genomic_DNA"/>
</dbReference>
<dbReference type="AlphaFoldDB" id="A0AAV7VK83"/>